<feature type="transmembrane region" description="Helical" evidence="1">
    <location>
        <begin position="60"/>
        <end position="83"/>
    </location>
</feature>
<evidence type="ECO:0000313" key="3">
    <source>
        <dbReference type="Proteomes" id="UP001500192"/>
    </source>
</evidence>
<protein>
    <submittedName>
        <fullName evidence="2">DUF6069 family protein</fullName>
    </submittedName>
</protein>
<sequence length="166" mass="17300">MSDYGRQVRPDPARLWAGGVATALVAALVAIVGILIARGLADVAILAPKGSGLWGNANTATYAIVSAVVALAATGLMHLLSVATPKPTTFFGWIMVLLTLIGVVLPLSLSVGVETKIATALLNLVIGLVITLLVINLAGSAVKRANDQLTYAAQTREYGQTRQYYD</sequence>
<dbReference type="InterPro" id="IPR045713">
    <property type="entry name" value="DUF6069"/>
</dbReference>
<feature type="transmembrane region" description="Helical" evidence="1">
    <location>
        <begin position="15"/>
        <end position="40"/>
    </location>
</feature>
<reference evidence="3" key="1">
    <citation type="journal article" date="2019" name="Int. J. Syst. Evol. Microbiol.">
        <title>The Global Catalogue of Microorganisms (GCM) 10K type strain sequencing project: providing services to taxonomists for standard genome sequencing and annotation.</title>
        <authorList>
            <consortium name="The Broad Institute Genomics Platform"/>
            <consortium name="The Broad Institute Genome Sequencing Center for Infectious Disease"/>
            <person name="Wu L."/>
            <person name="Ma J."/>
        </authorList>
    </citation>
    <scope>NUCLEOTIDE SEQUENCE [LARGE SCALE GENOMIC DNA]</scope>
    <source>
        <strain evidence="3">JCM 18054</strain>
    </source>
</reference>
<keyword evidence="1" id="KW-1133">Transmembrane helix</keyword>
<dbReference type="EMBL" id="BAABIB010000130">
    <property type="protein sequence ID" value="GAA4663410.1"/>
    <property type="molecule type" value="Genomic_DNA"/>
</dbReference>
<keyword evidence="3" id="KW-1185">Reference proteome</keyword>
<dbReference type="Proteomes" id="UP001500192">
    <property type="component" value="Unassembled WGS sequence"/>
</dbReference>
<dbReference type="Pfam" id="PF19545">
    <property type="entry name" value="DUF6069"/>
    <property type="match status" value="1"/>
</dbReference>
<feature type="transmembrane region" description="Helical" evidence="1">
    <location>
        <begin position="90"/>
        <end position="111"/>
    </location>
</feature>
<name>A0ABP8VJJ2_9PSEU</name>
<organism evidence="2 3">
    <name type="scientific">Amycolatopsis dongchuanensis</name>
    <dbReference type="NCBI Taxonomy" id="1070866"/>
    <lineage>
        <taxon>Bacteria</taxon>
        <taxon>Bacillati</taxon>
        <taxon>Actinomycetota</taxon>
        <taxon>Actinomycetes</taxon>
        <taxon>Pseudonocardiales</taxon>
        <taxon>Pseudonocardiaceae</taxon>
        <taxon>Amycolatopsis</taxon>
    </lineage>
</organism>
<keyword evidence="1" id="KW-0472">Membrane</keyword>
<evidence type="ECO:0000256" key="1">
    <source>
        <dbReference type="SAM" id="Phobius"/>
    </source>
</evidence>
<accession>A0ABP8VJJ2</accession>
<feature type="transmembrane region" description="Helical" evidence="1">
    <location>
        <begin position="117"/>
        <end position="138"/>
    </location>
</feature>
<gene>
    <name evidence="2" type="ORF">GCM10023214_65130</name>
</gene>
<proteinExistence type="predicted"/>
<keyword evidence="1" id="KW-0812">Transmembrane</keyword>
<comment type="caution">
    <text evidence="2">The sequence shown here is derived from an EMBL/GenBank/DDBJ whole genome shotgun (WGS) entry which is preliminary data.</text>
</comment>
<evidence type="ECO:0000313" key="2">
    <source>
        <dbReference type="EMBL" id="GAA4663410.1"/>
    </source>
</evidence>
<dbReference type="RefSeq" id="WP_346055989.1">
    <property type="nucleotide sequence ID" value="NZ_BAABIB010000130.1"/>
</dbReference>